<dbReference type="WBParaSite" id="TCLT_0000095101-mRNA-1">
    <property type="protein sequence ID" value="TCLT_0000095101-mRNA-1"/>
    <property type="gene ID" value="TCLT_0000095101"/>
</dbReference>
<protein>
    <submittedName>
        <fullName evidence="7">LicD family protein</fullName>
    </submittedName>
</protein>
<evidence type="ECO:0000256" key="4">
    <source>
        <dbReference type="ARBA" id="ARBA00023136"/>
    </source>
</evidence>
<evidence type="ECO:0000313" key="6">
    <source>
        <dbReference type="Proteomes" id="UP000276776"/>
    </source>
</evidence>
<dbReference type="PANTHER" id="PTHR15407">
    <property type="entry name" value="FUKUTIN-RELATED"/>
    <property type="match status" value="1"/>
</dbReference>
<dbReference type="OrthoDB" id="10072116at2759"/>
<comment type="subcellular location">
    <subcellularLocation>
        <location evidence="1">Membrane</location>
        <topology evidence="1">Single-pass membrane protein</topology>
    </subcellularLocation>
</comment>
<keyword evidence="4" id="KW-0472">Membrane</keyword>
<evidence type="ECO:0000313" key="7">
    <source>
        <dbReference type="WBParaSite" id="TCLT_0000095101-mRNA-1"/>
    </source>
</evidence>
<dbReference type="PANTHER" id="PTHR15407:SF28">
    <property type="entry name" value="RIBITOL-5-PHOSPHATE TRANSFERASE FKTN"/>
    <property type="match status" value="1"/>
</dbReference>
<name>A0A0N5CLG7_THECL</name>
<keyword evidence="3" id="KW-1133">Transmembrane helix</keyword>
<dbReference type="EMBL" id="UYYF01000093">
    <property type="protein sequence ID" value="VDM96133.1"/>
    <property type="molecule type" value="Genomic_DNA"/>
</dbReference>
<gene>
    <name evidence="5" type="ORF">TCLT_LOCUS952</name>
</gene>
<dbReference type="AlphaFoldDB" id="A0A0N5CLG7"/>
<dbReference type="InterPro" id="IPR009644">
    <property type="entry name" value="FKTN/MNN4/W02B3.4-1"/>
</dbReference>
<reference evidence="7" key="1">
    <citation type="submission" date="2017-02" db="UniProtKB">
        <authorList>
            <consortium name="WormBaseParasite"/>
        </authorList>
    </citation>
    <scope>IDENTIFICATION</scope>
</reference>
<sequence>MFNETRIIPKDTVVTLQIFRDWIISRGGTPLLFAGTLLGWYRECDFIYHTHDIDFTLFIEEYYANFAADIRESGFMQLAHRFNRPEDLLEYKVYINDIIPMDIFFLYHNESHSWTGGLNFNEQYKIYYPLINLTCATDFLGYLMYVPCNFLDVIVSEHGKEWMQPIHSSRYYWNVNPKNIELVKIISENKTNEYFVDYTDFDESTATN</sequence>
<organism evidence="7">
    <name type="scientific">Thelazia callipaeda</name>
    <name type="common">Oriental eyeworm</name>
    <name type="synonym">Parasitic nematode</name>
    <dbReference type="NCBI Taxonomy" id="103827"/>
    <lineage>
        <taxon>Eukaryota</taxon>
        <taxon>Metazoa</taxon>
        <taxon>Ecdysozoa</taxon>
        <taxon>Nematoda</taxon>
        <taxon>Chromadorea</taxon>
        <taxon>Rhabditida</taxon>
        <taxon>Spirurina</taxon>
        <taxon>Spiruromorpha</taxon>
        <taxon>Thelazioidea</taxon>
        <taxon>Thelaziidae</taxon>
        <taxon>Thelazia</taxon>
    </lineage>
</organism>
<dbReference type="STRING" id="103827.A0A0N5CLG7"/>
<keyword evidence="6" id="KW-1185">Reference proteome</keyword>
<dbReference type="GO" id="GO:0016020">
    <property type="term" value="C:membrane"/>
    <property type="evidence" value="ECO:0007669"/>
    <property type="project" value="UniProtKB-SubCell"/>
</dbReference>
<evidence type="ECO:0000313" key="5">
    <source>
        <dbReference type="EMBL" id="VDM96133.1"/>
    </source>
</evidence>
<reference evidence="5 6" key="2">
    <citation type="submission" date="2018-11" db="EMBL/GenBank/DDBJ databases">
        <authorList>
            <consortium name="Pathogen Informatics"/>
        </authorList>
    </citation>
    <scope>NUCLEOTIDE SEQUENCE [LARGE SCALE GENOMIC DNA]</scope>
</reference>
<dbReference type="OMA" id="INLTCAT"/>
<proteinExistence type="predicted"/>
<evidence type="ECO:0000256" key="1">
    <source>
        <dbReference type="ARBA" id="ARBA00004167"/>
    </source>
</evidence>
<accession>A0A0N5CLG7</accession>
<dbReference type="Proteomes" id="UP000276776">
    <property type="component" value="Unassembled WGS sequence"/>
</dbReference>
<keyword evidence="2" id="KW-0812">Transmembrane</keyword>
<evidence type="ECO:0000256" key="2">
    <source>
        <dbReference type="ARBA" id="ARBA00022692"/>
    </source>
</evidence>
<evidence type="ECO:0000256" key="3">
    <source>
        <dbReference type="ARBA" id="ARBA00022989"/>
    </source>
</evidence>